<keyword evidence="9" id="KW-1185">Reference proteome</keyword>
<dbReference type="Gene3D" id="1.10.150.20">
    <property type="entry name" value="5' to 3' exonuclease, C-terminal subdomain"/>
    <property type="match status" value="1"/>
</dbReference>
<dbReference type="GO" id="GO:0000400">
    <property type="term" value="F:four-way junction DNA binding"/>
    <property type="evidence" value="ECO:0007669"/>
    <property type="project" value="UniProtKB-UniRule"/>
</dbReference>
<organism evidence="8 9">
    <name type="scientific">Capillibacterium thermochitinicola</name>
    <dbReference type="NCBI Taxonomy" id="2699427"/>
    <lineage>
        <taxon>Bacteria</taxon>
        <taxon>Bacillati</taxon>
        <taxon>Bacillota</taxon>
        <taxon>Capillibacterium</taxon>
    </lineage>
</organism>
<dbReference type="InterPro" id="IPR003583">
    <property type="entry name" value="Hlx-hairpin-Hlx_DNA-bd_motif"/>
</dbReference>
<feature type="region of interest" description="Domain III" evidence="6">
    <location>
        <begin position="151"/>
        <end position="199"/>
    </location>
</feature>
<evidence type="ECO:0000256" key="6">
    <source>
        <dbReference type="HAMAP-Rule" id="MF_00031"/>
    </source>
</evidence>
<dbReference type="GO" id="GO:0009378">
    <property type="term" value="F:four-way junction helicase activity"/>
    <property type="evidence" value="ECO:0007669"/>
    <property type="project" value="InterPro"/>
</dbReference>
<dbReference type="SMART" id="SM00278">
    <property type="entry name" value="HhH1"/>
    <property type="match status" value="2"/>
</dbReference>
<keyword evidence="3 6" id="KW-0238">DNA-binding</keyword>
<dbReference type="SUPFAM" id="SSF46929">
    <property type="entry name" value="DNA helicase RuvA subunit, C-terminal domain"/>
    <property type="match status" value="1"/>
</dbReference>
<protein>
    <recommendedName>
        <fullName evidence="6">Holliday junction branch migration complex subunit RuvA</fullName>
    </recommendedName>
</protein>
<dbReference type="GO" id="GO:0009379">
    <property type="term" value="C:Holliday junction helicase complex"/>
    <property type="evidence" value="ECO:0007669"/>
    <property type="project" value="InterPro"/>
</dbReference>
<dbReference type="InterPro" id="IPR036267">
    <property type="entry name" value="RuvA_C_sf"/>
</dbReference>
<dbReference type="GO" id="GO:0006310">
    <property type="term" value="P:DNA recombination"/>
    <property type="evidence" value="ECO:0007669"/>
    <property type="project" value="UniProtKB-UniRule"/>
</dbReference>
<dbReference type="InterPro" id="IPR012340">
    <property type="entry name" value="NA-bd_OB-fold"/>
</dbReference>
<dbReference type="AlphaFoldDB" id="A0A8J6LIQ3"/>
<dbReference type="SUPFAM" id="SSF50249">
    <property type="entry name" value="Nucleic acid-binding proteins"/>
    <property type="match status" value="1"/>
</dbReference>
<evidence type="ECO:0000256" key="5">
    <source>
        <dbReference type="ARBA" id="ARBA00023204"/>
    </source>
</evidence>
<evidence type="ECO:0000256" key="2">
    <source>
        <dbReference type="ARBA" id="ARBA00022763"/>
    </source>
</evidence>
<evidence type="ECO:0000259" key="7">
    <source>
        <dbReference type="SMART" id="SM00278"/>
    </source>
</evidence>
<dbReference type="Pfam" id="PF07499">
    <property type="entry name" value="RuvA_C"/>
    <property type="match status" value="1"/>
</dbReference>
<dbReference type="Pfam" id="PF01330">
    <property type="entry name" value="RuvA_N"/>
    <property type="match status" value="1"/>
</dbReference>
<dbReference type="HAMAP" id="MF_00031">
    <property type="entry name" value="DNA_HJ_migration_RuvA"/>
    <property type="match status" value="1"/>
</dbReference>
<dbReference type="GO" id="GO:0016787">
    <property type="term" value="F:hydrolase activity"/>
    <property type="evidence" value="ECO:0007669"/>
    <property type="project" value="UniProtKB-KW"/>
</dbReference>
<feature type="domain" description="Helix-hairpin-helix DNA-binding motif class 1" evidence="7">
    <location>
        <begin position="107"/>
        <end position="126"/>
    </location>
</feature>
<reference evidence="8" key="1">
    <citation type="submission" date="2020-06" db="EMBL/GenBank/DDBJ databases">
        <title>Novel chitinolytic bacterium.</title>
        <authorList>
            <person name="Ungkulpasvich U."/>
            <person name="Kosugi A."/>
            <person name="Uke A."/>
        </authorList>
    </citation>
    <scope>NUCLEOTIDE SEQUENCE</scope>
    <source>
        <strain evidence="8">UUS1-1</strain>
    </source>
</reference>
<comment type="caution">
    <text evidence="8">The sequence shown here is derived from an EMBL/GenBank/DDBJ whole genome shotgun (WGS) entry which is preliminary data.</text>
</comment>
<keyword evidence="1 6" id="KW-0963">Cytoplasm</keyword>
<dbReference type="GO" id="GO:0005524">
    <property type="term" value="F:ATP binding"/>
    <property type="evidence" value="ECO:0007669"/>
    <property type="project" value="InterPro"/>
</dbReference>
<dbReference type="GO" id="GO:0005737">
    <property type="term" value="C:cytoplasm"/>
    <property type="evidence" value="ECO:0007669"/>
    <property type="project" value="UniProtKB-SubCell"/>
</dbReference>
<name>A0A8J6LIQ3_9FIRM</name>
<keyword evidence="2 6" id="KW-0227">DNA damage</keyword>
<dbReference type="Proteomes" id="UP000657177">
    <property type="component" value="Unassembled WGS sequence"/>
</dbReference>
<keyword evidence="4 6" id="KW-0233">DNA recombination</keyword>
<dbReference type="SUPFAM" id="SSF47781">
    <property type="entry name" value="RuvA domain 2-like"/>
    <property type="match status" value="1"/>
</dbReference>
<gene>
    <name evidence="6 8" type="primary">ruvA</name>
    <name evidence="8" type="ORF">G5B42_07110</name>
</gene>
<comment type="caution">
    <text evidence="6">Lacks conserved residue(s) required for the propagation of feature annotation.</text>
</comment>
<accession>A0A8J6LIQ3</accession>
<evidence type="ECO:0000313" key="8">
    <source>
        <dbReference type="EMBL" id="MBA2133310.1"/>
    </source>
</evidence>
<dbReference type="RefSeq" id="WP_181339759.1">
    <property type="nucleotide sequence ID" value="NZ_JAAKDE010000013.1"/>
</dbReference>
<dbReference type="GO" id="GO:0048476">
    <property type="term" value="C:Holliday junction resolvase complex"/>
    <property type="evidence" value="ECO:0007669"/>
    <property type="project" value="UniProtKB-UniRule"/>
</dbReference>
<dbReference type="GO" id="GO:0006281">
    <property type="term" value="P:DNA repair"/>
    <property type="evidence" value="ECO:0007669"/>
    <property type="project" value="UniProtKB-UniRule"/>
</dbReference>
<dbReference type="InterPro" id="IPR000085">
    <property type="entry name" value="RuvA"/>
</dbReference>
<evidence type="ECO:0000256" key="4">
    <source>
        <dbReference type="ARBA" id="ARBA00023172"/>
    </source>
</evidence>
<dbReference type="Pfam" id="PF14520">
    <property type="entry name" value="HHH_5"/>
    <property type="match status" value="1"/>
</dbReference>
<dbReference type="Gene3D" id="1.10.8.10">
    <property type="entry name" value="DNA helicase RuvA subunit, C-terminal domain"/>
    <property type="match status" value="1"/>
</dbReference>
<dbReference type="CDD" id="cd14332">
    <property type="entry name" value="UBA_RuvA_C"/>
    <property type="match status" value="1"/>
</dbReference>
<keyword evidence="8" id="KW-0378">Hydrolase</keyword>
<comment type="function">
    <text evidence="6">The RuvA-RuvB-RuvC complex processes Holliday junction (HJ) DNA during genetic recombination and DNA repair, while the RuvA-RuvB complex plays an important role in the rescue of blocked DNA replication forks via replication fork reversal (RFR). RuvA specifically binds to HJ cruciform DNA, conferring on it an open structure. The RuvB hexamer acts as an ATP-dependent pump, pulling dsDNA into and through the RuvAB complex. HJ branch migration allows RuvC to scan DNA until it finds its consensus sequence, where it cleaves and resolves the cruciform DNA.</text>
</comment>
<dbReference type="InterPro" id="IPR011114">
    <property type="entry name" value="RuvA_C"/>
</dbReference>
<dbReference type="NCBIfam" id="TIGR00084">
    <property type="entry name" value="ruvA"/>
    <property type="match status" value="1"/>
</dbReference>
<comment type="subcellular location">
    <subcellularLocation>
        <location evidence="6">Cytoplasm</location>
    </subcellularLocation>
</comment>
<evidence type="ECO:0000256" key="3">
    <source>
        <dbReference type="ARBA" id="ARBA00023125"/>
    </source>
</evidence>
<comment type="domain">
    <text evidence="6">Has three domains with a flexible linker between the domains II and III and assumes an 'L' shape. Domain III is highly mobile and contacts RuvB.</text>
</comment>
<feature type="domain" description="Helix-hairpin-helix DNA-binding motif class 1" evidence="7">
    <location>
        <begin position="72"/>
        <end position="91"/>
    </location>
</feature>
<dbReference type="EMBL" id="JAAKDE010000013">
    <property type="protein sequence ID" value="MBA2133310.1"/>
    <property type="molecule type" value="Genomic_DNA"/>
</dbReference>
<comment type="similarity">
    <text evidence="6">Belongs to the RuvA family.</text>
</comment>
<evidence type="ECO:0000313" key="9">
    <source>
        <dbReference type="Proteomes" id="UP000657177"/>
    </source>
</evidence>
<comment type="subunit">
    <text evidence="6">Homotetramer. Forms an RuvA(8)-RuvB(12)-Holliday junction (HJ) complex. HJ DNA is sandwiched between 2 RuvA tetramers; dsDNA enters through RuvA and exits via RuvB. An RuvB hexamer assembles on each DNA strand where it exits the tetramer. Each RuvB hexamer is contacted by two RuvA subunits (via domain III) on 2 adjacent RuvB subunits; this complex drives branch migration. In the full resolvosome a probable DNA-RuvA(4)-RuvB(12)-RuvC(2) complex forms which resolves the HJ.</text>
</comment>
<dbReference type="Gene3D" id="2.40.50.140">
    <property type="entry name" value="Nucleic acid-binding proteins"/>
    <property type="match status" value="1"/>
</dbReference>
<dbReference type="InterPro" id="IPR010994">
    <property type="entry name" value="RuvA_2-like"/>
</dbReference>
<dbReference type="InterPro" id="IPR013849">
    <property type="entry name" value="DNA_helicase_Holl-junc_RuvA_I"/>
</dbReference>
<sequence length="199" mass="21410">MIAFLRGTVRERSDEAVFLEVGGIGFRIMMTTSALQQVRIGDTVLIHTYLSHKEDAMLLYGFLNQTEKDLFIKLISVSGVGPKTALGILSLFSADEFCRAVLSEDVKLLSKAPGVGHKTAQRLILELKNTLAKEAAPFNVAPGQPSVGGATGDDAVAALEALGYETVVAVKAVQTVRAASPELELQDVIKRALRLLMKE</sequence>
<proteinExistence type="inferred from homology"/>
<evidence type="ECO:0000256" key="1">
    <source>
        <dbReference type="ARBA" id="ARBA00022490"/>
    </source>
</evidence>
<keyword evidence="5 6" id="KW-0234">DNA repair</keyword>